<dbReference type="InterPro" id="IPR028098">
    <property type="entry name" value="Glyco_trans_4-like_N"/>
</dbReference>
<evidence type="ECO:0000259" key="2">
    <source>
        <dbReference type="Pfam" id="PF13439"/>
    </source>
</evidence>
<dbReference type="EMBL" id="CP029347">
    <property type="protein sequence ID" value="AWL11659.1"/>
    <property type="molecule type" value="Genomic_DNA"/>
</dbReference>
<dbReference type="Gene3D" id="3.40.50.2000">
    <property type="entry name" value="Glycogen Phosphorylase B"/>
    <property type="match status" value="2"/>
</dbReference>
<dbReference type="PANTHER" id="PTHR45947:SF15">
    <property type="entry name" value="TEICHURONIC ACID BIOSYNTHESIS GLYCOSYLTRANSFERASE TUAC-RELATED"/>
    <property type="match status" value="1"/>
</dbReference>
<organism evidence="3 4">
    <name type="scientific">Saliniradius amylolyticus</name>
    <dbReference type="NCBI Taxonomy" id="2183582"/>
    <lineage>
        <taxon>Bacteria</taxon>
        <taxon>Pseudomonadati</taxon>
        <taxon>Pseudomonadota</taxon>
        <taxon>Gammaproteobacteria</taxon>
        <taxon>Alteromonadales</taxon>
        <taxon>Alteromonadaceae</taxon>
        <taxon>Saliniradius</taxon>
    </lineage>
</organism>
<protein>
    <submittedName>
        <fullName evidence="3">D-inositol-3-phosphate glycosyltransferase</fullName>
        <ecNumber evidence="3">2.4.1.250</ecNumber>
    </submittedName>
</protein>
<evidence type="ECO:0000259" key="1">
    <source>
        <dbReference type="Pfam" id="PF00534"/>
    </source>
</evidence>
<proteinExistence type="predicted"/>
<dbReference type="PANTHER" id="PTHR45947">
    <property type="entry name" value="SULFOQUINOVOSYL TRANSFERASE SQD2"/>
    <property type="match status" value="1"/>
</dbReference>
<dbReference type="Pfam" id="PF00534">
    <property type="entry name" value="Glycos_transf_1"/>
    <property type="match status" value="1"/>
</dbReference>
<feature type="domain" description="Glycosyltransferase subfamily 4-like N-terminal" evidence="2">
    <location>
        <begin position="43"/>
        <end position="166"/>
    </location>
</feature>
<dbReference type="EC" id="2.4.1.250" evidence="3"/>
<reference evidence="3 4" key="1">
    <citation type="submission" date="2018-05" db="EMBL/GenBank/DDBJ databases">
        <title>Salinimonas sp. HMF8227 Genome sequencing and assembly.</title>
        <authorList>
            <person name="Kang H."/>
            <person name="Kang J."/>
            <person name="Cha I."/>
            <person name="Kim H."/>
            <person name="Joh K."/>
        </authorList>
    </citation>
    <scope>NUCLEOTIDE SEQUENCE [LARGE SCALE GENOMIC DNA]</scope>
    <source>
        <strain evidence="3 4">HMF8227</strain>
    </source>
</reference>
<evidence type="ECO:0000313" key="4">
    <source>
        <dbReference type="Proteomes" id="UP000245728"/>
    </source>
</evidence>
<dbReference type="AlphaFoldDB" id="A0A2S2E235"/>
<keyword evidence="3" id="KW-0328">Glycosyltransferase</keyword>
<feature type="domain" description="Glycosyl transferase family 1" evidence="1">
    <location>
        <begin position="173"/>
        <end position="333"/>
    </location>
</feature>
<sequence length="367" mass="41198">MFNQQQFKQLEQDYELYFLIPVAFADWLAHAFMVGKSSHYRLVPYFYTPKIGRRWYGRFMYWSLWLWGRRWLQRIRPQKVLATWAYPDVVAAAPIARRLNAEFYFKVHGSDINIHAQDKHRARQILAAADEAQGIVAVSEALKTKMVSMGIQEDKIHVIYNGVDHSLFSEPKEPPIKRNYFLYVGNLKAAKGVMELLEGFARLSVDPEEPMKLVYLGGGPMLGRLKERARKLGVAGRVEFAGVVPHKALGPWMQHAKAVVLPSYHEGVPNVVLEAMAAGVPVVATEVGGIPEVLDRELCGLLIPPQDAAAVAKALQGVLKHSWSSEAIKAYSQRFSWQENRKGLLELLNTSSGDNSETQGQGDDISA</sequence>
<dbReference type="GO" id="GO:0102710">
    <property type="term" value="F:D-inositol-3-phosphate glycosyltransferase activity"/>
    <property type="evidence" value="ECO:0007669"/>
    <property type="project" value="UniProtKB-EC"/>
</dbReference>
<evidence type="ECO:0000313" key="3">
    <source>
        <dbReference type="EMBL" id="AWL11659.1"/>
    </source>
</evidence>
<keyword evidence="4" id="KW-1185">Reference proteome</keyword>
<accession>A0A2S2E235</accession>
<dbReference type="Proteomes" id="UP000245728">
    <property type="component" value="Chromosome"/>
</dbReference>
<name>A0A2S2E235_9ALTE</name>
<dbReference type="InterPro" id="IPR001296">
    <property type="entry name" value="Glyco_trans_1"/>
</dbReference>
<dbReference type="KEGG" id="salh:HMF8227_01178"/>
<dbReference type="RefSeq" id="WP_162558509.1">
    <property type="nucleotide sequence ID" value="NZ_CP029347.1"/>
</dbReference>
<gene>
    <name evidence="3" type="primary">mshA</name>
    <name evidence="3" type="ORF">HMF8227_01178</name>
</gene>
<dbReference type="Pfam" id="PF13439">
    <property type="entry name" value="Glyco_transf_4"/>
    <property type="match status" value="1"/>
</dbReference>
<keyword evidence="3" id="KW-0808">Transferase</keyword>
<dbReference type="InterPro" id="IPR050194">
    <property type="entry name" value="Glycosyltransferase_grp1"/>
</dbReference>
<dbReference type="SUPFAM" id="SSF53756">
    <property type="entry name" value="UDP-Glycosyltransferase/glycogen phosphorylase"/>
    <property type="match status" value="1"/>
</dbReference>